<keyword evidence="1 6" id="KW-0436">Ligase</keyword>
<sequence>MKNPPEIPSKILALLRAGKNLLAFSHGVDSTALFYLLDEAGVKFDLAIVDYNVRAQSKDEVASARYLAVKFNKQIYVKSVRLGASNFEHEARAARYDFFAEICRERGYENLILAHQFDDKFEWFLMQLGRGAGLSELLGMQELEASEDYVIARPLLGVRKCELERFLRERNLKYFTDETNLTDRFKRGFIRAKFSEPFLNECFGGVKKSFEFLATDALSLTPEISNPAPKIYLVKRGTSELRGVSLTCKRLGLVLSSAQRNECARCLENGADCVLGGKVAVGAGENFIFVTPYIKATMDKKFKEACRTLKIPPINRGFLFAAGADLALFEELL</sequence>
<dbReference type="AlphaFoldDB" id="C8PFK4"/>
<evidence type="ECO:0000256" key="3">
    <source>
        <dbReference type="ARBA" id="ARBA00022741"/>
    </source>
</evidence>
<dbReference type="HAMAP" id="MF_01161">
    <property type="entry name" value="tRNA_Ile_lys_synt"/>
    <property type="match status" value="1"/>
</dbReference>
<keyword evidence="4" id="KW-0067">ATP-binding</keyword>
<comment type="caution">
    <text evidence="8">The sequence shown here is derived from an EMBL/GenBank/DDBJ whole genome shotgun (WGS) entry which is preliminary data.</text>
</comment>
<comment type="caution">
    <text evidence="6">Lacks conserved residue(s) required for the propagation of feature annotation.</text>
</comment>
<evidence type="ECO:0000256" key="5">
    <source>
        <dbReference type="ARBA" id="ARBA00048539"/>
    </source>
</evidence>
<reference evidence="8 9" key="1">
    <citation type="submission" date="2009-07" db="EMBL/GenBank/DDBJ databases">
        <authorList>
            <person name="Madupu R."/>
            <person name="Sebastian Y."/>
            <person name="Durkin A.S."/>
            <person name="Torralba M."/>
            <person name="Methe B."/>
            <person name="Sutton G.G."/>
            <person name="Strausberg R.L."/>
            <person name="Nelson K.E."/>
        </authorList>
    </citation>
    <scope>NUCLEOTIDE SEQUENCE [LARGE SCALE GENOMIC DNA]</scope>
    <source>
        <strain evidence="8 9">RM3268</strain>
    </source>
</reference>
<comment type="catalytic activity">
    <reaction evidence="5 6">
        <text>cytidine(34) in tRNA(Ile2) + L-lysine + ATP = lysidine(34) in tRNA(Ile2) + AMP + diphosphate + H(+)</text>
        <dbReference type="Rhea" id="RHEA:43744"/>
        <dbReference type="Rhea" id="RHEA-COMP:10625"/>
        <dbReference type="Rhea" id="RHEA-COMP:10670"/>
        <dbReference type="ChEBI" id="CHEBI:15378"/>
        <dbReference type="ChEBI" id="CHEBI:30616"/>
        <dbReference type="ChEBI" id="CHEBI:32551"/>
        <dbReference type="ChEBI" id="CHEBI:33019"/>
        <dbReference type="ChEBI" id="CHEBI:82748"/>
        <dbReference type="ChEBI" id="CHEBI:83665"/>
        <dbReference type="ChEBI" id="CHEBI:456215"/>
        <dbReference type="EC" id="6.3.4.19"/>
    </reaction>
</comment>
<comment type="subcellular location">
    <subcellularLocation>
        <location evidence="6">Cytoplasm</location>
    </subcellularLocation>
</comment>
<evidence type="ECO:0000313" key="8">
    <source>
        <dbReference type="EMBL" id="EEV18388.1"/>
    </source>
</evidence>
<dbReference type="GO" id="GO:0032267">
    <property type="term" value="F:tRNA(Ile)-lysidine synthase activity"/>
    <property type="evidence" value="ECO:0007669"/>
    <property type="project" value="UniProtKB-EC"/>
</dbReference>
<dbReference type="OrthoDB" id="5289653at2"/>
<dbReference type="InterPro" id="IPR014729">
    <property type="entry name" value="Rossmann-like_a/b/a_fold"/>
</dbReference>
<dbReference type="GO" id="GO:0005737">
    <property type="term" value="C:cytoplasm"/>
    <property type="evidence" value="ECO:0007669"/>
    <property type="project" value="UniProtKB-SubCell"/>
</dbReference>
<dbReference type="InterPro" id="IPR011063">
    <property type="entry name" value="TilS/TtcA_N"/>
</dbReference>
<name>C8PFK4_9BACT</name>
<dbReference type="PANTHER" id="PTHR43033">
    <property type="entry name" value="TRNA(ILE)-LYSIDINE SYNTHASE-RELATED"/>
    <property type="match status" value="1"/>
</dbReference>
<dbReference type="EMBL" id="ACYG01000015">
    <property type="protein sequence ID" value="EEV18388.1"/>
    <property type="molecule type" value="Genomic_DNA"/>
</dbReference>
<dbReference type="GO" id="GO:0006400">
    <property type="term" value="P:tRNA modification"/>
    <property type="evidence" value="ECO:0007669"/>
    <property type="project" value="UniProtKB-UniRule"/>
</dbReference>
<keyword evidence="6" id="KW-0963">Cytoplasm</keyword>
<evidence type="ECO:0000256" key="1">
    <source>
        <dbReference type="ARBA" id="ARBA00022598"/>
    </source>
</evidence>
<dbReference type="InterPro" id="IPR012094">
    <property type="entry name" value="tRNA_Ile_lys_synt"/>
</dbReference>
<keyword evidence="9" id="KW-1185">Reference proteome</keyword>
<dbReference type="Proteomes" id="UP000005709">
    <property type="component" value="Unassembled WGS sequence"/>
</dbReference>
<dbReference type="Pfam" id="PF01171">
    <property type="entry name" value="ATP_bind_3"/>
    <property type="match status" value="1"/>
</dbReference>
<dbReference type="InterPro" id="IPR012795">
    <property type="entry name" value="tRNA_Ile_lys_synt_N"/>
</dbReference>
<dbReference type="CDD" id="cd01992">
    <property type="entry name" value="TilS_N"/>
    <property type="match status" value="1"/>
</dbReference>
<dbReference type="NCBIfam" id="TIGR02432">
    <property type="entry name" value="lysidine_TilS_N"/>
    <property type="match status" value="1"/>
</dbReference>
<dbReference type="Gene3D" id="3.40.50.620">
    <property type="entry name" value="HUPs"/>
    <property type="match status" value="1"/>
</dbReference>
<comment type="similarity">
    <text evidence="6">Belongs to the tRNA(Ile)-lysidine synthase family.</text>
</comment>
<dbReference type="GO" id="GO:0005524">
    <property type="term" value="F:ATP binding"/>
    <property type="evidence" value="ECO:0007669"/>
    <property type="project" value="UniProtKB-KW"/>
</dbReference>
<dbReference type="PANTHER" id="PTHR43033:SF1">
    <property type="entry name" value="TRNA(ILE)-LYSIDINE SYNTHASE-RELATED"/>
    <property type="match status" value="1"/>
</dbReference>
<organism evidence="8 9">
    <name type="scientific">Campylobacter gracilis RM3268</name>
    <dbReference type="NCBI Taxonomy" id="553220"/>
    <lineage>
        <taxon>Bacteria</taxon>
        <taxon>Pseudomonadati</taxon>
        <taxon>Campylobacterota</taxon>
        <taxon>Epsilonproteobacteria</taxon>
        <taxon>Campylobacterales</taxon>
        <taxon>Campylobacteraceae</taxon>
        <taxon>Campylobacter</taxon>
    </lineage>
</organism>
<feature type="domain" description="tRNA(Ile)-lysidine/2-thiocytidine synthase N-terminal" evidence="7">
    <location>
        <begin position="20"/>
        <end position="192"/>
    </location>
</feature>
<dbReference type="STRING" id="824.CGRAC_0546"/>
<protein>
    <recommendedName>
        <fullName evidence="6">tRNA(Ile)-lysidine synthase</fullName>
        <ecNumber evidence="6">6.3.4.19</ecNumber>
    </recommendedName>
    <alternativeName>
        <fullName evidence="6">tRNA(Ile)-2-lysyl-cytidine synthase</fullName>
    </alternativeName>
    <alternativeName>
        <fullName evidence="6">tRNA(Ile)-lysidine synthetase</fullName>
    </alternativeName>
</protein>
<comment type="function">
    <text evidence="6">Ligates lysine onto the cytidine present at position 34 of the AUA codon-specific tRNA(Ile) that contains the anticodon CAU, in an ATP-dependent manner. Cytidine is converted to lysidine, thus changing the amino acid specificity of the tRNA from methionine to isoleucine.</text>
</comment>
<proteinExistence type="inferred from homology"/>
<gene>
    <name evidence="6 8" type="primary">tilS</name>
    <name evidence="8" type="ORF">CAMGR0001_1735</name>
</gene>
<keyword evidence="3" id="KW-0547">Nucleotide-binding</keyword>
<accession>C8PFK4</accession>
<keyword evidence="2 6" id="KW-0819">tRNA processing</keyword>
<dbReference type="SUPFAM" id="SSF52402">
    <property type="entry name" value="Adenine nucleotide alpha hydrolases-like"/>
    <property type="match status" value="1"/>
</dbReference>
<evidence type="ECO:0000259" key="7">
    <source>
        <dbReference type="Pfam" id="PF01171"/>
    </source>
</evidence>
<evidence type="ECO:0000256" key="6">
    <source>
        <dbReference type="HAMAP-Rule" id="MF_01161"/>
    </source>
</evidence>
<evidence type="ECO:0000256" key="4">
    <source>
        <dbReference type="ARBA" id="ARBA00022840"/>
    </source>
</evidence>
<evidence type="ECO:0000313" key="9">
    <source>
        <dbReference type="Proteomes" id="UP000005709"/>
    </source>
</evidence>
<dbReference type="eggNOG" id="COG0037">
    <property type="taxonomic scope" value="Bacteria"/>
</dbReference>
<evidence type="ECO:0000256" key="2">
    <source>
        <dbReference type="ARBA" id="ARBA00022694"/>
    </source>
</evidence>
<dbReference type="EC" id="6.3.4.19" evidence="6"/>
<dbReference type="RefSeq" id="WP_005870070.1">
    <property type="nucleotide sequence ID" value="NZ_ACYG01000015.1"/>
</dbReference>